<dbReference type="AlphaFoldDB" id="A0A4S2H3T9"/>
<sequence length="101" mass="10901">MTISRKNLIEKIKAEIADLSDVAAGNITQDTALIGDDAPIDSGALVELMLSLEEYLDEEHGIDFDWTSDQTLSSSRSAYRSIATLADVIVKSAQNQSEAAQ</sequence>
<dbReference type="SUPFAM" id="SSF47336">
    <property type="entry name" value="ACP-like"/>
    <property type="match status" value="1"/>
</dbReference>
<name>A0A4S2H3T9_9PROT</name>
<evidence type="ECO:0000313" key="2">
    <source>
        <dbReference type="Proteomes" id="UP000308054"/>
    </source>
</evidence>
<dbReference type="RefSeq" id="WP_135994793.1">
    <property type="nucleotide sequence ID" value="NZ_CP071057.1"/>
</dbReference>
<dbReference type="Proteomes" id="UP000308054">
    <property type="component" value="Unassembled WGS sequence"/>
</dbReference>
<evidence type="ECO:0000313" key="1">
    <source>
        <dbReference type="EMBL" id="TGY90295.1"/>
    </source>
</evidence>
<keyword evidence="2" id="KW-1185">Reference proteome</keyword>
<accession>A0A4S2H3T9</accession>
<protein>
    <submittedName>
        <fullName evidence="1">Acyl carrier protein</fullName>
    </submittedName>
</protein>
<dbReference type="InterPro" id="IPR036736">
    <property type="entry name" value="ACP-like_sf"/>
</dbReference>
<organism evidence="1 2">
    <name type="scientific">Marinicauda algicola</name>
    <dbReference type="NCBI Taxonomy" id="2029849"/>
    <lineage>
        <taxon>Bacteria</taxon>
        <taxon>Pseudomonadati</taxon>
        <taxon>Pseudomonadota</taxon>
        <taxon>Alphaproteobacteria</taxon>
        <taxon>Maricaulales</taxon>
        <taxon>Maricaulaceae</taxon>
        <taxon>Marinicauda</taxon>
    </lineage>
</organism>
<gene>
    <name evidence="1" type="ORF">E5163_03995</name>
</gene>
<proteinExistence type="predicted"/>
<comment type="caution">
    <text evidence="1">The sequence shown here is derived from an EMBL/GenBank/DDBJ whole genome shotgun (WGS) entry which is preliminary data.</text>
</comment>
<dbReference type="EMBL" id="SRXW01000001">
    <property type="protein sequence ID" value="TGY90295.1"/>
    <property type="molecule type" value="Genomic_DNA"/>
</dbReference>
<dbReference type="Gene3D" id="1.10.1200.10">
    <property type="entry name" value="ACP-like"/>
    <property type="match status" value="1"/>
</dbReference>
<reference evidence="1 2" key="1">
    <citation type="journal article" date="2017" name="Int. J. Syst. Evol. Microbiol.">
        <title>Marinicauda algicola sp. nov., isolated from a marine red alga Rhodosorus marinus.</title>
        <authorList>
            <person name="Jeong S.E."/>
            <person name="Jeon S.H."/>
            <person name="Chun B.H."/>
            <person name="Kim D.W."/>
            <person name="Jeon C.O."/>
        </authorList>
    </citation>
    <scope>NUCLEOTIDE SEQUENCE [LARGE SCALE GENOMIC DNA]</scope>
    <source>
        <strain evidence="1 2">JCM 31718</strain>
    </source>
</reference>